<dbReference type="Pfam" id="PF12670">
    <property type="entry name" value="DUF3792"/>
    <property type="match status" value="1"/>
</dbReference>
<feature type="transmembrane region" description="Helical" evidence="1">
    <location>
        <begin position="41"/>
        <end position="61"/>
    </location>
</feature>
<dbReference type="RefSeq" id="WP_019225983.1">
    <property type="nucleotide sequence ID" value="NZ_CP046996.1"/>
</dbReference>
<feature type="transmembrane region" description="Helical" evidence="1">
    <location>
        <begin position="103"/>
        <end position="120"/>
    </location>
</feature>
<evidence type="ECO:0000256" key="1">
    <source>
        <dbReference type="SAM" id="Phobius"/>
    </source>
</evidence>
<evidence type="ECO:0000313" key="3">
    <source>
        <dbReference type="Proteomes" id="UP000430508"/>
    </source>
</evidence>
<reference evidence="2 3" key="1">
    <citation type="submission" date="2019-12" db="EMBL/GenBank/DDBJ databases">
        <title>Sequence classification of anaerobic respiratory reductive dehalogenases: First we see many, then we see few.</title>
        <authorList>
            <person name="Molenda O."/>
            <person name="Puentes Jacome L.A."/>
            <person name="Cao X."/>
            <person name="Nesbo C.L."/>
            <person name="Tang S."/>
            <person name="Morson N."/>
            <person name="Patron J."/>
            <person name="Lomheim L."/>
            <person name="Wishart D.S."/>
            <person name="Edwards E.A."/>
        </authorList>
    </citation>
    <scope>NUCLEOTIDE SEQUENCE [LARGE SCALE GENOMIC DNA]</scope>
    <source>
        <strain evidence="2 3">12DCA</strain>
    </source>
</reference>
<protein>
    <submittedName>
        <fullName evidence="2">TIGR04086 family membrane protein</fullName>
    </submittedName>
</protein>
<name>A0A857DIG0_9FIRM</name>
<dbReference type="EMBL" id="CP046996">
    <property type="protein sequence ID" value="QHA00717.1"/>
    <property type="molecule type" value="Genomic_DNA"/>
</dbReference>
<gene>
    <name evidence="2" type="ORF">GQ588_08770</name>
</gene>
<organism evidence="2 3">
    <name type="scientific">Dehalobacter restrictus</name>
    <dbReference type="NCBI Taxonomy" id="55583"/>
    <lineage>
        <taxon>Bacteria</taxon>
        <taxon>Bacillati</taxon>
        <taxon>Bacillota</taxon>
        <taxon>Clostridia</taxon>
        <taxon>Eubacteriales</taxon>
        <taxon>Desulfitobacteriaceae</taxon>
        <taxon>Dehalobacter</taxon>
    </lineage>
</organism>
<keyword evidence="1" id="KW-1133">Transmembrane helix</keyword>
<feature type="transmembrane region" description="Helical" evidence="1">
    <location>
        <begin position="68"/>
        <end position="91"/>
    </location>
</feature>
<dbReference type="AlphaFoldDB" id="A0A857DIG0"/>
<accession>A0A857DIG0</accession>
<dbReference type="Proteomes" id="UP000430508">
    <property type="component" value="Chromosome"/>
</dbReference>
<keyword evidence="1" id="KW-0812">Transmembrane</keyword>
<evidence type="ECO:0000313" key="2">
    <source>
        <dbReference type="EMBL" id="QHA00717.1"/>
    </source>
</evidence>
<feature type="transmembrane region" description="Helical" evidence="1">
    <location>
        <begin position="12"/>
        <end position="35"/>
    </location>
</feature>
<dbReference type="NCBIfam" id="TIGR04086">
    <property type="entry name" value="TIGR04086_membr"/>
    <property type="match status" value="1"/>
</dbReference>
<keyword evidence="1" id="KW-0472">Membrane</keyword>
<dbReference type="InterPro" id="IPR023804">
    <property type="entry name" value="DUF3792_TM"/>
</dbReference>
<proteinExistence type="predicted"/>
<sequence length="122" mass="13029">MSKSFQLSLVTKGIALAIVISFLLTVVLSLVYFFTSVQESFLYSLLAAGIGVLIASFYIAYQSGARGLLYGLAVGIGFFVVTILIYYIFYAGDPSWKILLEKVLISPIAGAIGGSIGAVMKK</sequence>